<name>A0A8S5UYY1_9CAUD</name>
<dbReference type="EMBL" id="BK016170">
    <property type="protein sequence ID" value="DAF99704.1"/>
    <property type="molecule type" value="Genomic_DNA"/>
</dbReference>
<sequence length="187" mass="20479">MPVGDFIKAHGVSFSVERNGENVSIEKGLPNFDKMRGKDTINFLPTVDIKEGDALTFPDGKTVYVSEISTESHSGTANFLNVYYQKTPIRENPSHQSQTIFNIGTVTNSVIGNNNSVSVSIQEMKERAERDGGNDKEALQEIISILEKIIAGQEMPKQGLLSKFGACMERNSWITGAIASALIGWLI</sequence>
<evidence type="ECO:0000313" key="1">
    <source>
        <dbReference type="EMBL" id="DAF99704.1"/>
    </source>
</evidence>
<organism evidence="1">
    <name type="scientific">Siphoviridae sp. ctu1o13</name>
    <dbReference type="NCBI Taxonomy" id="2825711"/>
    <lineage>
        <taxon>Viruses</taxon>
        <taxon>Duplodnaviria</taxon>
        <taxon>Heunggongvirae</taxon>
        <taxon>Uroviricota</taxon>
        <taxon>Caudoviricetes</taxon>
    </lineage>
</organism>
<protein>
    <submittedName>
        <fullName evidence="1">Uncharacterized protein</fullName>
    </submittedName>
</protein>
<reference evidence="1" key="1">
    <citation type="journal article" date="2021" name="Proc. Natl. Acad. Sci. U.S.A.">
        <title>A Catalog of Tens of Thousands of Viruses from Human Metagenomes Reveals Hidden Associations with Chronic Diseases.</title>
        <authorList>
            <person name="Tisza M.J."/>
            <person name="Buck C.B."/>
        </authorList>
    </citation>
    <scope>NUCLEOTIDE SEQUENCE</scope>
    <source>
        <strain evidence="1">Ctu1o13</strain>
    </source>
</reference>
<proteinExistence type="predicted"/>
<accession>A0A8S5UYY1</accession>